<accession>A0A7Y7Y5A2</accession>
<keyword evidence="5" id="KW-0560">Oxidoreductase</keyword>
<dbReference type="FunFam" id="3.40.50.720:FF:000009">
    <property type="entry name" value="Fatty oxidation complex, alpha subunit"/>
    <property type="match status" value="1"/>
</dbReference>
<evidence type="ECO:0000256" key="9">
    <source>
        <dbReference type="ARBA" id="ARBA00023235"/>
    </source>
</evidence>
<dbReference type="PANTHER" id="PTHR23309">
    <property type="entry name" value="3-HYDROXYACYL-COA DEHYROGENASE"/>
    <property type="match status" value="1"/>
</dbReference>
<evidence type="ECO:0000256" key="12">
    <source>
        <dbReference type="ARBA" id="ARBA00049556"/>
    </source>
</evidence>
<dbReference type="UniPathway" id="UPA00659"/>
<dbReference type="InterPro" id="IPR036291">
    <property type="entry name" value="NAD(P)-bd_dom_sf"/>
</dbReference>
<proteinExistence type="predicted"/>
<dbReference type="EMBL" id="JACAQE010000010">
    <property type="protein sequence ID" value="NWC17856.1"/>
    <property type="molecule type" value="Genomic_DNA"/>
</dbReference>
<dbReference type="GO" id="GO:0070403">
    <property type="term" value="F:NAD+ binding"/>
    <property type="evidence" value="ECO:0007669"/>
    <property type="project" value="InterPro"/>
</dbReference>
<reference evidence="15 16" key="1">
    <citation type="submission" date="2020-04" db="EMBL/GenBank/DDBJ databases">
        <title>Molecular characterization of pseudomonads from Agaricus bisporus reveal novel blotch 2 pathogens in Western Europe.</title>
        <authorList>
            <person name="Taparia T."/>
            <person name="Krijger M."/>
            <person name="Haynes E."/>
            <person name="Elpinstone J.G."/>
            <person name="Noble R."/>
            <person name="Van Der Wolf J."/>
        </authorList>
    </citation>
    <scope>NUCLEOTIDE SEQUENCE [LARGE SCALE GENOMIC DNA]</scope>
    <source>
        <strain evidence="15 16">IPO3738</strain>
    </source>
</reference>
<evidence type="ECO:0000256" key="2">
    <source>
        <dbReference type="ARBA" id="ARBA00005005"/>
    </source>
</evidence>
<dbReference type="GO" id="GO:0016853">
    <property type="term" value="F:isomerase activity"/>
    <property type="evidence" value="ECO:0007669"/>
    <property type="project" value="UniProtKB-KW"/>
</dbReference>
<comment type="catalytic activity">
    <reaction evidence="12">
        <text>a (3S)-3-hydroxyacyl-CoA + NAD(+) = a 3-oxoacyl-CoA + NADH + H(+)</text>
        <dbReference type="Rhea" id="RHEA:22432"/>
        <dbReference type="ChEBI" id="CHEBI:15378"/>
        <dbReference type="ChEBI" id="CHEBI:57318"/>
        <dbReference type="ChEBI" id="CHEBI:57540"/>
        <dbReference type="ChEBI" id="CHEBI:57945"/>
        <dbReference type="ChEBI" id="CHEBI:90726"/>
        <dbReference type="EC" id="1.1.1.35"/>
    </reaction>
</comment>
<dbReference type="Pfam" id="PF00378">
    <property type="entry name" value="ECH_1"/>
    <property type="match status" value="1"/>
</dbReference>
<evidence type="ECO:0000259" key="14">
    <source>
        <dbReference type="Pfam" id="PF02737"/>
    </source>
</evidence>
<dbReference type="SUPFAM" id="SSF51735">
    <property type="entry name" value="NAD(P)-binding Rossmann-fold domains"/>
    <property type="match status" value="1"/>
</dbReference>
<evidence type="ECO:0000256" key="10">
    <source>
        <dbReference type="ARBA" id="ARBA00023239"/>
    </source>
</evidence>
<dbReference type="InterPro" id="IPR006176">
    <property type="entry name" value="3-OHacyl-CoA_DH_NAD-bd"/>
</dbReference>
<keyword evidence="10" id="KW-0456">Lyase</keyword>
<feature type="domain" description="3-hydroxyacyl-CoA dehydrogenase C-terminal" evidence="13">
    <location>
        <begin position="468"/>
        <end position="560"/>
    </location>
</feature>
<dbReference type="RefSeq" id="WP_177116438.1">
    <property type="nucleotide sequence ID" value="NZ_JACAQE010000010.1"/>
</dbReference>
<sequence length="693" mass="74487">MTTLYEVHAGIALLTLDNLPVNALSHALRRSLAERLERCLADPAVRGIILMGAGGRAFSAGADIAEFGSPASHAEPSLGALIGQIENARLPILAAIDGHALGGGLELALGCHWRVASRRSRLGLPEIHLGLIPGAGGTQRLPRLIGLQPAYEMMLGGQPIDAERAAQLGLVDEVLDGEFAARALRWFVALLDGGQGVRRSCQREVVEQALPALPGRVASHAAQALRQCVEASVRQPFEAALELERTTFAALESSAESAALRHAFFAERRAATLSGLAAGTRPLALHKIAVVGAGTMGSGIAMCFANAGFSVGLLDVNPDSLTRGLAGIRQNYKAQVDKGRLSVDAAQQLIRRIAPHDSFEAIADADLVIEAVFEDLAVKQTVFATLDRVMKPQALLASNTSTLDIDRIAGFTGRPGQVLGLHFFSPAPVMRLLEIVRGRATRDEVLVTALDLARTLGKIGVVARSADGFIGNRMWHQYLRQASLLVEEGASPMQVDRALQDWGFAMGPLRVADLAGLDVGYDIRQRQYRDYPDQRWSGWLDRVSELGRLGLKGGTGIYAYPQGSRQAVEDPLIQTLIEDYRRERGVVARTFSDEEIVSRCLDALSVEGIRLLEEGVAQRGSDIDAVFLNGYGFPRAQGGPLFQADRAGLAALIERLARRAGESDARFWAPPRLLCDVMEHGGRLSSHEGQGRP</sequence>
<dbReference type="FunFam" id="1.10.1040.50:FF:000006">
    <property type="entry name" value="Peroxisomal bifunctional enzyme"/>
    <property type="match status" value="1"/>
</dbReference>
<evidence type="ECO:0000256" key="11">
    <source>
        <dbReference type="ARBA" id="ARBA00023268"/>
    </source>
</evidence>
<dbReference type="InterPro" id="IPR008927">
    <property type="entry name" value="6-PGluconate_DH-like_C_sf"/>
</dbReference>
<dbReference type="GO" id="GO:0004300">
    <property type="term" value="F:enoyl-CoA hydratase activity"/>
    <property type="evidence" value="ECO:0007669"/>
    <property type="project" value="UniProtKB-ARBA"/>
</dbReference>
<dbReference type="Gene3D" id="1.10.1040.50">
    <property type="match status" value="1"/>
</dbReference>
<keyword evidence="9 15" id="KW-0413">Isomerase</keyword>
<dbReference type="InterPro" id="IPR001753">
    <property type="entry name" value="Enoyl-CoA_hydra/iso"/>
</dbReference>
<dbReference type="Pfam" id="PF02737">
    <property type="entry name" value="3HCDH_N"/>
    <property type="match status" value="1"/>
</dbReference>
<dbReference type="SUPFAM" id="SSF48179">
    <property type="entry name" value="6-phosphogluconate dehydrogenase C-terminal domain-like"/>
    <property type="match status" value="2"/>
</dbReference>
<comment type="subcellular location">
    <subcellularLocation>
        <location evidence="1">Peroxisome</location>
    </subcellularLocation>
</comment>
<evidence type="ECO:0000256" key="4">
    <source>
        <dbReference type="ARBA" id="ARBA00022963"/>
    </source>
</evidence>
<evidence type="ECO:0000256" key="6">
    <source>
        <dbReference type="ARBA" id="ARBA00023027"/>
    </source>
</evidence>
<dbReference type="SUPFAM" id="SSF52096">
    <property type="entry name" value="ClpP/crotonase"/>
    <property type="match status" value="1"/>
</dbReference>
<gene>
    <name evidence="15" type="ORF">HX845_29660</name>
</gene>
<evidence type="ECO:0000256" key="8">
    <source>
        <dbReference type="ARBA" id="ARBA00023140"/>
    </source>
</evidence>
<keyword evidence="7" id="KW-0443">Lipid metabolism</keyword>
<protein>
    <submittedName>
        <fullName evidence="15">Enoyl-CoA hydratase/isomerase family protein</fullName>
    </submittedName>
</protein>
<dbReference type="InterPro" id="IPR029045">
    <property type="entry name" value="ClpP/crotonase-like_dom_sf"/>
</dbReference>
<evidence type="ECO:0000313" key="16">
    <source>
        <dbReference type="Proteomes" id="UP000517547"/>
    </source>
</evidence>
<dbReference type="Proteomes" id="UP000517547">
    <property type="component" value="Unassembled WGS sequence"/>
</dbReference>
<evidence type="ECO:0000259" key="13">
    <source>
        <dbReference type="Pfam" id="PF00725"/>
    </source>
</evidence>
<organism evidence="15 16">
    <name type="scientific">Pseudomonas gingeri</name>
    <dbReference type="NCBI Taxonomy" id="117681"/>
    <lineage>
        <taxon>Bacteria</taxon>
        <taxon>Pseudomonadati</taxon>
        <taxon>Pseudomonadota</taxon>
        <taxon>Gammaproteobacteria</taxon>
        <taxon>Pseudomonadales</taxon>
        <taxon>Pseudomonadaceae</taxon>
        <taxon>Pseudomonas</taxon>
    </lineage>
</organism>
<dbReference type="Gene3D" id="3.40.50.720">
    <property type="entry name" value="NAD(P)-binding Rossmann-like Domain"/>
    <property type="match status" value="1"/>
</dbReference>
<dbReference type="Gene3D" id="3.90.226.10">
    <property type="entry name" value="2-enoyl-CoA Hydratase, Chain A, domain 1"/>
    <property type="match status" value="1"/>
</dbReference>
<dbReference type="PANTHER" id="PTHR23309:SF51">
    <property type="entry name" value="3-HYDROXYACYL-COA DEHYDROGENASE-RELATED"/>
    <property type="match status" value="1"/>
</dbReference>
<dbReference type="InterPro" id="IPR006108">
    <property type="entry name" value="3HC_DH_C"/>
</dbReference>
<dbReference type="GO" id="GO:0003857">
    <property type="term" value="F:(3S)-3-hydroxyacyl-CoA dehydrogenase (NAD+) activity"/>
    <property type="evidence" value="ECO:0007669"/>
    <property type="project" value="UniProtKB-EC"/>
</dbReference>
<dbReference type="AlphaFoldDB" id="A0A7Y7Y5A2"/>
<dbReference type="CDD" id="cd06558">
    <property type="entry name" value="crotonase-like"/>
    <property type="match status" value="1"/>
</dbReference>
<dbReference type="GO" id="GO:0006635">
    <property type="term" value="P:fatty acid beta-oxidation"/>
    <property type="evidence" value="ECO:0007669"/>
    <property type="project" value="UniProtKB-UniPathway"/>
</dbReference>
<evidence type="ECO:0000256" key="7">
    <source>
        <dbReference type="ARBA" id="ARBA00023098"/>
    </source>
</evidence>
<keyword evidence="11" id="KW-0511">Multifunctional enzyme</keyword>
<feature type="domain" description="3-hydroxyacyl-CoA dehydrogenase NAD binding" evidence="14">
    <location>
        <begin position="287"/>
        <end position="464"/>
    </location>
</feature>
<feature type="domain" description="3-hydroxyacyl-CoA dehydrogenase C-terminal" evidence="13">
    <location>
        <begin position="596"/>
        <end position="689"/>
    </location>
</feature>
<evidence type="ECO:0000256" key="5">
    <source>
        <dbReference type="ARBA" id="ARBA00023002"/>
    </source>
</evidence>
<comment type="caution">
    <text evidence="15">The sequence shown here is derived from an EMBL/GenBank/DDBJ whole genome shotgun (WGS) entry which is preliminary data.</text>
</comment>
<name>A0A7Y7Y5A2_9PSED</name>
<evidence type="ECO:0000256" key="3">
    <source>
        <dbReference type="ARBA" id="ARBA00022832"/>
    </source>
</evidence>
<keyword evidence="4" id="KW-0442">Lipid degradation</keyword>
<dbReference type="Pfam" id="PF00725">
    <property type="entry name" value="3HCDH"/>
    <property type="match status" value="2"/>
</dbReference>
<keyword evidence="8" id="KW-0576">Peroxisome</keyword>
<comment type="pathway">
    <text evidence="2">Lipid metabolism; fatty acid beta-oxidation.</text>
</comment>
<evidence type="ECO:0000256" key="1">
    <source>
        <dbReference type="ARBA" id="ARBA00004275"/>
    </source>
</evidence>
<evidence type="ECO:0000313" key="15">
    <source>
        <dbReference type="EMBL" id="NWC17856.1"/>
    </source>
</evidence>
<keyword evidence="6" id="KW-0520">NAD</keyword>
<keyword evidence="3" id="KW-0276">Fatty acid metabolism</keyword>